<dbReference type="EMBL" id="KV744924">
    <property type="protein sequence ID" value="OCK81344.1"/>
    <property type="molecule type" value="Genomic_DNA"/>
</dbReference>
<proteinExistence type="predicted"/>
<name>A0A8E2JG53_9PEZI</name>
<feature type="compositionally biased region" description="Basic and acidic residues" evidence="1">
    <location>
        <begin position="1"/>
        <end position="10"/>
    </location>
</feature>
<organism evidence="2 3">
    <name type="scientific">Lepidopterella palustris CBS 459.81</name>
    <dbReference type="NCBI Taxonomy" id="1314670"/>
    <lineage>
        <taxon>Eukaryota</taxon>
        <taxon>Fungi</taxon>
        <taxon>Dikarya</taxon>
        <taxon>Ascomycota</taxon>
        <taxon>Pezizomycotina</taxon>
        <taxon>Dothideomycetes</taxon>
        <taxon>Pleosporomycetidae</taxon>
        <taxon>Mytilinidiales</taxon>
        <taxon>Argynnaceae</taxon>
        <taxon>Lepidopterella</taxon>
    </lineage>
</organism>
<keyword evidence="3" id="KW-1185">Reference proteome</keyword>
<dbReference type="Proteomes" id="UP000250266">
    <property type="component" value="Unassembled WGS sequence"/>
</dbReference>
<dbReference type="AlphaFoldDB" id="A0A8E2JG53"/>
<sequence length="246" mass="27910">MTSVRQKEAIWNEDTPATLSTMPPTDNTMTMRFSDARSSDARSRSLVLDQSRTLRSGSKSLSIQRRVEIQHRAQLKISPFLSLPPELRIMVYVYVFNFHGNTKYLSNSAAANIVYLPGLKRAKLNVSTPSVLLICRHITIGALAELRRTPLLINQFFKVGSLTNIITMNVLRRLTHITIDIEELWILHDPRAMSRTQSGLFNTSMARNSLFNLTTMPTTIYCCAMIIAASVKRSIKCLWSWKMCEA</sequence>
<reference evidence="2 3" key="1">
    <citation type="journal article" date="2016" name="Nat. Commun.">
        <title>Ectomycorrhizal ecology is imprinted in the genome of the dominant symbiotic fungus Cenococcum geophilum.</title>
        <authorList>
            <consortium name="DOE Joint Genome Institute"/>
            <person name="Peter M."/>
            <person name="Kohler A."/>
            <person name="Ohm R.A."/>
            <person name="Kuo A."/>
            <person name="Krutzmann J."/>
            <person name="Morin E."/>
            <person name="Arend M."/>
            <person name="Barry K.W."/>
            <person name="Binder M."/>
            <person name="Choi C."/>
            <person name="Clum A."/>
            <person name="Copeland A."/>
            <person name="Grisel N."/>
            <person name="Haridas S."/>
            <person name="Kipfer T."/>
            <person name="LaButti K."/>
            <person name="Lindquist E."/>
            <person name="Lipzen A."/>
            <person name="Maire R."/>
            <person name="Meier B."/>
            <person name="Mihaltcheva S."/>
            <person name="Molinier V."/>
            <person name="Murat C."/>
            <person name="Poggeler S."/>
            <person name="Quandt C.A."/>
            <person name="Sperisen C."/>
            <person name="Tritt A."/>
            <person name="Tisserant E."/>
            <person name="Crous P.W."/>
            <person name="Henrissat B."/>
            <person name="Nehls U."/>
            <person name="Egli S."/>
            <person name="Spatafora J.W."/>
            <person name="Grigoriev I.V."/>
            <person name="Martin F.M."/>
        </authorList>
    </citation>
    <scope>NUCLEOTIDE SEQUENCE [LARGE SCALE GENOMIC DNA]</scope>
    <source>
        <strain evidence="2 3">CBS 459.81</strain>
    </source>
</reference>
<feature type="region of interest" description="Disordered" evidence="1">
    <location>
        <begin position="1"/>
        <end position="38"/>
    </location>
</feature>
<gene>
    <name evidence="2" type="ORF">K432DRAFT_403889</name>
</gene>
<feature type="compositionally biased region" description="Polar residues" evidence="1">
    <location>
        <begin position="15"/>
        <end position="31"/>
    </location>
</feature>
<evidence type="ECO:0000313" key="2">
    <source>
        <dbReference type="EMBL" id="OCK81344.1"/>
    </source>
</evidence>
<accession>A0A8E2JG53</accession>
<evidence type="ECO:0000313" key="3">
    <source>
        <dbReference type="Proteomes" id="UP000250266"/>
    </source>
</evidence>
<dbReference type="OrthoDB" id="3510794at2759"/>
<protein>
    <submittedName>
        <fullName evidence="2">Uncharacterized protein</fullName>
    </submittedName>
</protein>
<evidence type="ECO:0000256" key="1">
    <source>
        <dbReference type="SAM" id="MobiDB-lite"/>
    </source>
</evidence>